<evidence type="ECO:0000313" key="2">
    <source>
        <dbReference type="EMBL" id="GGD66974.1"/>
    </source>
</evidence>
<dbReference type="RefSeq" id="WP_188994028.1">
    <property type="nucleotide sequence ID" value="NZ_BMHP01000002.1"/>
</dbReference>
<evidence type="ECO:0000313" key="3">
    <source>
        <dbReference type="Proteomes" id="UP000612456"/>
    </source>
</evidence>
<evidence type="ECO:0000256" key="1">
    <source>
        <dbReference type="SAM" id="MobiDB-lite"/>
    </source>
</evidence>
<proteinExistence type="predicted"/>
<dbReference type="Proteomes" id="UP000612456">
    <property type="component" value="Unassembled WGS sequence"/>
</dbReference>
<accession>A0A916YYF1</accession>
<reference evidence="2" key="2">
    <citation type="submission" date="2020-09" db="EMBL/GenBank/DDBJ databases">
        <authorList>
            <person name="Sun Q."/>
            <person name="Zhou Y."/>
        </authorList>
    </citation>
    <scope>NUCLEOTIDE SEQUENCE</scope>
    <source>
        <strain evidence="2">CGMCC 1.15178</strain>
    </source>
</reference>
<reference evidence="2" key="1">
    <citation type="journal article" date="2014" name="Int. J. Syst. Evol. Microbiol.">
        <title>Complete genome sequence of Corynebacterium casei LMG S-19264T (=DSM 44701T), isolated from a smear-ripened cheese.</title>
        <authorList>
            <consortium name="US DOE Joint Genome Institute (JGI-PGF)"/>
            <person name="Walter F."/>
            <person name="Albersmeier A."/>
            <person name="Kalinowski J."/>
            <person name="Ruckert C."/>
        </authorList>
    </citation>
    <scope>NUCLEOTIDE SEQUENCE</scope>
    <source>
        <strain evidence="2">CGMCC 1.15178</strain>
    </source>
</reference>
<dbReference type="AlphaFoldDB" id="A0A916YYF1"/>
<organism evidence="2 3">
    <name type="scientific">Paenibacillus nasutitermitis</name>
    <dbReference type="NCBI Taxonomy" id="1652958"/>
    <lineage>
        <taxon>Bacteria</taxon>
        <taxon>Bacillati</taxon>
        <taxon>Bacillota</taxon>
        <taxon>Bacilli</taxon>
        <taxon>Bacillales</taxon>
        <taxon>Paenibacillaceae</taxon>
        <taxon>Paenibacillus</taxon>
    </lineage>
</organism>
<name>A0A916YYF1_9BACL</name>
<gene>
    <name evidence="2" type="ORF">GCM10010911_25930</name>
</gene>
<sequence>MSNNDNNNRNRHSGSDNNGQSVSDVHGGEFRNGRKSAVKNNNAQGDLIPNEYISRLEDEIEKEQK</sequence>
<dbReference type="EMBL" id="BMHP01000002">
    <property type="protein sequence ID" value="GGD66974.1"/>
    <property type="molecule type" value="Genomic_DNA"/>
</dbReference>
<comment type="caution">
    <text evidence="2">The sequence shown here is derived from an EMBL/GenBank/DDBJ whole genome shotgun (WGS) entry which is preliminary data.</text>
</comment>
<feature type="region of interest" description="Disordered" evidence="1">
    <location>
        <begin position="1"/>
        <end position="51"/>
    </location>
</feature>
<keyword evidence="3" id="KW-1185">Reference proteome</keyword>
<protein>
    <submittedName>
        <fullName evidence="2">Uncharacterized protein</fullName>
    </submittedName>
</protein>